<evidence type="ECO:0000256" key="1">
    <source>
        <dbReference type="SAM" id="MobiDB-lite"/>
    </source>
</evidence>
<feature type="region of interest" description="Disordered" evidence="1">
    <location>
        <begin position="90"/>
        <end position="109"/>
    </location>
</feature>
<feature type="region of interest" description="Disordered" evidence="1">
    <location>
        <begin position="247"/>
        <end position="309"/>
    </location>
</feature>
<dbReference type="Proteomes" id="UP001201980">
    <property type="component" value="Unassembled WGS sequence"/>
</dbReference>
<evidence type="ECO:0000313" key="3">
    <source>
        <dbReference type="Proteomes" id="UP001201980"/>
    </source>
</evidence>
<feature type="compositionally biased region" description="Low complexity" evidence="1">
    <location>
        <begin position="247"/>
        <end position="260"/>
    </location>
</feature>
<sequence length="309" mass="33124">MTFLAGEQASAQVDTGLSASASSPPSSSPEKRVKSPESVVTPASGNTIPLRIKRKKDSPLENLSAKLHPTSETSKIPRYVVNQLGLKPRPKLKHSIRNDTNQHEQSAQGRSSISYVSLVAIVGTRQERLEIEIYDEEGEAGVHVFLGRTAMKKLGLLLVVDGEEAPLVAQESNIISGSEQSLEVNARQSTPSLCESNPQADDAIGHHMTAKFIDKVRERSRAMEKQEAKVNLAPAFDSVLTECSRTAAPAAPSSSDDNSSQLTQTGAWAQSDSGTAMTSTWGSGRTMPMGVVKEFKGEDEKGTTKGPLK</sequence>
<feature type="compositionally biased region" description="Polar residues" evidence="1">
    <location>
        <begin position="261"/>
        <end position="283"/>
    </location>
</feature>
<evidence type="ECO:0000313" key="2">
    <source>
        <dbReference type="EMBL" id="KAJ2893438.1"/>
    </source>
</evidence>
<dbReference type="AlphaFoldDB" id="A0AAD5RHR9"/>
<name>A0AAD5RHR9_9PEZI</name>
<feature type="compositionally biased region" description="Basic and acidic residues" evidence="1">
    <location>
        <begin position="293"/>
        <end position="303"/>
    </location>
</feature>
<protein>
    <submittedName>
        <fullName evidence="2">Uncharacterized protein</fullName>
    </submittedName>
</protein>
<gene>
    <name evidence="2" type="ORF">MKZ38_008673</name>
</gene>
<accession>A0AAD5RHR9</accession>
<reference evidence="2" key="1">
    <citation type="submission" date="2022-07" db="EMBL/GenBank/DDBJ databases">
        <title>Draft genome sequence of Zalerion maritima ATCC 34329, a (micro)plastics degrading marine fungus.</title>
        <authorList>
            <person name="Paco A."/>
            <person name="Goncalves M.F.M."/>
            <person name="Rocha-Santos T.A.P."/>
            <person name="Alves A."/>
        </authorList>
    </citation>
    <scope>NUCLEOTIDE SEQUENCE</scope>
    <source>
        <strain evidence="2">ATCC 34329</strain>
    </source>
</reference>
<organism evidence="2 3">
    <name type="scientific">Zalerion maritima</name>
    <dbReference type="NCBI Taxonomy" id="339359"/>
    <lineage>
        <taxon>Eukaryota</taxon>
        <taxon>Fungi</taxon>
        <taxon>Dikarya</taxon>
        <taxon>Ascomycota</taxon>
        <taxon>Pezizomycotina</taxon>
        <taxon>Sordariomycetes</taxon>
        <taxon>Lulworthiomycetidae</taxon>
        <taxon>Lulworthiales</taxon>
        <taxon>Lulworthiaceae</taxon>
        <taxon>Zalerion</taxon>
    </lineage>
</organism>
<dbReference type="EMBL" id="JAKWBI020000605">
    <property type="protein sequence ID" value="KAJ2893438.1"/>
    <property type="molecule type" value="Genomic_DNA"/>
</dbReference>
<feature type="region of interest" description="Disordered" evidence="1">
    <location>
        <begin position="1"/>
        <end position="71"/>
    </location>
</feature>
<keyword evidence="3" id="KW-1185">Reference proteome</keyword>
<comment type="caution">
    <text evidence="2">The sequence shown here is derived from an EMBL/GenBank/DDBJ whole genome shotgun (WGS) entry which is preliminary data.</text>
</comment>
<proteinExistence type="predicted"/>